<dbReference type="CDD" id="cd00464">
    <property type="entry name" value="SK"/>
    <property type="match status" value="1"/>
</dbReference>
<evidence type="ECO:0000256" key="5">
    <source>
        <dbReference type="ARBA" id="ARBA00022679"/>
    </source>
</evidence>
<comment type="subcellular location">
    <subcellularLocation>
        <location evidence="11">Cytoplasm</location>
    </subcellularLocation>
</comment>
<dbReference type="PANTHER" id="PTHR21087:SF16">
    <property type="entry name" value="SHIKIMATE KINASE 1, CHLOROPLASTIC"/>
    <property type="match status" value="1"/>
</dbReference>
<evidence type="ECO:0000256" key="8">
    <source>
        <dbReference type="ARBA" id="ARBA00022840"/>
    </source>
</evidence>
<comment type="similarity">
    <text evidence="2 11">Belongs to the shikimate kinase family.</text>
</comment>
<comment type="cofactor">
    <cofactor evidence="11">
        <name>Mg(2+)</name>
        <dbReference type="ChEBI" id="CHEBI:18420"/>
    </cofactor>
    <text evidence="11">Binds 1 Mg(2+) ion per subunit.</text>
</comment>
<dbReference type="Pfam" id="PF01202">
    <property type="entry name" value="SKI"/>
    <property type="match status" value="1"/>
</dbReference>
<dbReference type="GO" id="GO:0004765">
    <property type="term" value="F:shikimate kinase activity"/>
    <property type="evidence" value="ECO:0007669"/>
    <property type="project" value="UniProtKB-EC"/>
</dbReference>
<comment type="pathway">
    <text evidence="1 11">Metabolic intermediate biosynthesis; chorismate biosynthesis; chorismate from D-erythrose 4-phosphate and phosphoenolpyruvate: step 5/7.</text>
</comment>
<evidence type="ECO:0000256" key="9">
    <source>
        <dbReference type="ARBA" id="ARBA00023141"/>
    </source>
</evidence>
<dbReference type="HAMAP" id="MF_00109">
    <property type="entry name" value="Shikimate_kinase"/>
    <property type="match status" value="1"/>
</dbReference>
<organism evidence="12 13">
    <name type="scientific">Uliginosibacterium sediminicola</name>
    <dbReference type="NCBI Taxonomy" id="2024550"/>
    <lineage>
        <taxon>Bacteria</taxon>
        <taxon>Pseudomonadati</taxon>
        <taxon>Pseudomonadota</taxon>
        <taxon>Betaproteobacteria</taxon>
        <taxon>Rhodocyclales</taxon>
        <taxon>Zoogloeaceae</taxon>
        <taxon>Uliginosibacterium</taxon>
    </lineage>
</organism>
<dbReference type="PANTHER" id="PTHR21087">
    <property type="entry name" value="SHIKIMATE KINASE"/>
    <property type="match status" value="1"/>
</dbReference>
<feature type="binding site" evidence="11">
    <location>
        <position position="139"/>
    </location>
    <ligand>
        <name>substrate</name>
    </ligand>
</feature>
<evidence type="ECO:0000256" key="10">
    <source>
        <dbReference type="ARBA" id="ARBA00048567"/>
    </source>
</evidence>
<dbReference type="PRINTS" id="PR01100">
    <property type="entry name" value="SHIKIMTKNASE"/>
</dbReference>
<feature type="binding site" evidence="11">
    <location>
        <position position="36"/>
    </location>
    <ligand>
        <name>substrate</name>
    </ligand>
</feature>
<evidence type="ECO:0000256" key="11">
    <source>
        <dbReference type="HAMAP-Rule" id="MF_00109"/>
    </source>
</evidence>
<dbReference type="InterPro" id="IPR031322">
    <property type="entry name" value="Shikimate/glucono_kinase"/>
</dbReference>
<reference evidence="12 13" key="1">
    <citation type="journal article" date="2018" name="Int. J. Syst. Evol. Microbiol.">
        <title>Uliginosibacterium sediminicola sp. nov., isolated from freshwater sediment.</title>
        <authorList>
            <person name="Hwang W.M."/>
            <person name="Kim S.M."/>
            <person name="Kang K."/>
            <person name="Ahn T.Y."/>
        </authorList>
    </citation>
    <scope>NUCLEOTIDE SEQUENCE [LARGE SCALE GENOMIC DNA]</scope>
    <source>
        <strain evidence="12 13">M1-21</strain>
    </source>
</reference>
<dbReference type="InterPro" id="IPR027417">
    <property type="entry name" value="P-loop_NTPase"/>
</dbReference>
<evidence type="ECO:0000313" key="12">
    <source>
        <dbReference type="EMBL" id="MEN3066994.1"/>
    </source>
</evidence>
<evidence type="ECO:0000256" key="3">
    <source>
        <dbReference type="ARBA" id="ARBA00012154"/>
    </source>
</evidence>
<comment type="caution">
    <text evidence="12">The sequence shown here is derived from an EMBL/GenBank/DDBJ whole genome shotgun (WGS) entry which is preliminary data.</text>
</comment>
<keyword evidence="8 11" id="KW-0067">ATP-binding</keyword>
<keyword evidence="11" id="KW-0460">Magnesium</keyword>
<evidence type="ECO:0000256" key="4">
    <source>
        <dbReference type="ARBA" id="ARBA00022605"/>
    </source>
</evidence>
<dbReference type="SUPFAM" id="SSF52540">
    <property type="entry name" value="P-loop containing nucleoside triphosphate hydrolases"/>
    <property type="match status" value="1"/>
</dbReference>
<dbReference type="InterPro" id="IPR023000">
    <property type="entry name" value="Shikimate_kinase_CS"/>
</dbReference>
<feature type="binding site" evidence="11">
    <location>
        <position position="120"/>
    </location>
    <ligand>
        <name>ATP</name>
        <dbReference type="ChEBI" id="CHEBI:30616"/>
    </ligand>
</feature>
<sequence>MNQSENIYLVGLMGSGKTTIGRALARRMGRRFLDSDHEIEHRTGVRIPTIFEMEGEAGFRKREAMVIEELSHESGIVVATGGGAVLDPANRQIMHGSGWVVYLDVPTHVLLERTRHDTNRPLLQVADPRAKLDALRVQRDPLYREIAHIIVDGARNNSQLAVVRILKEWEKQCAHST</sequence>
<dbReference type="Gene3D" id="3.40.50.300">
    <property type="entry name" value="P-loop containing nucleotide triphosphate hydrolases"/>
    <property type="match status" value="1"/>
</dbReference>
<proteinExistence type="inferred from homology"/>
<evidence type="ECO:0000313" key="13">
    <source>
        <dbReference type="Proteomes" id="UP001410394"/>
    </source>
</evidence>
<dbReference type="Proteomes" id="UP001410394">
    <property type="component" value="Unassembled WGS sequence"/>
</dbReference>
<dbReference type="EMBL" id="JBDIVE010000001">
    <property type="protein sequence ID" value="MEN3066994.1"/>
    <property type="molecule type" value="Genomic_DNA"/>
</dbReference>
<dbReference type="EC" id="2.7.1.71" evidence="3 11"/>
<keyword evidence="5 11" id="KW-0808">Transferase</keyword>
<comment type="subunit">
    <text evidence="11">Monomer.</text>
</comment>
<keyword evidence="4 11" id="KW-0028">Amino-acid biosynthesis</keyword>
<name>A0ABU9YTG9_9RHOO</name>
<comment type="caution">
    <text evidence="11">Lacks conserved residue(s) required for the propagation of feature annotation.</text>
</comment>
<feature type="binding site" evidence="11">
    <location>
        <begin position="14"/>
        <end position="19"/>
    </location>
    <ligand>
        <name>ATP</name>
        <dbReference type="ChEBI" id="CHEBI:30616"/>
    </ligand>
</feature>
<comment type="function">
    <text evidence="11">Catalyzes the specific phosphorylation of the 3-hydroxyl group of shikimic acid using ATP as a cosubstrate.</text>
</comment>
<feature type="binding site" evidence="11">
    <location>
        <position position="82"/>
    </location>
    <ligand>
        <name>substrate</name>
    </ligand>
</feature>
<comment type="catalytic activity">
    <reaction evidence="10 11">
        <text>shikimate + ATP = 3-phosphoshikimate + ADP + H(+)</text>
        <dbReference type="Rhea" id="RHEA:13121"/>
        <dbReference type="ChEBI" id="CHEBI:15378"/>
        <dbReference type="ChEBI" id="CHEBI:30616"/>
        <dbReference type="ChEBI" id="CHEBI:36208"/>
        <dbReference type="ChEBI" id="CHEBI:145989"/>
        <dbReference type="ChEBI" id="CHEBI:456216"/>
        <dbReference type="EC" id="2.7.1.71"/>
    </reaction>
</comment>
<dbReference type="InterPro" id="IPR000623">
    <property type="entry name" value="Shikimate_kinase/TSH1"/>
</dbReference>
<dbReference type="RefSeq" id="WP_345917764.1">
    <property type="nucleotide sequence ID" value="NZ_JBDIVE010000001.1"/>
</dbReference>
<keyword evidence="6 11" id="KW-0547">Nucleotide-binding</keyword>
<evidence type="ECO:0000256" key="1">
    <source>
        <dbReference type="ARBA" id="ARBA00004842"/>
    </source>
</evidence>
<keyword evidence="7 11" id="KW-0418">Kinase</keyword>
<evidence type="ECO:0000256" key="6">
    <source>
        <dbReference type="ARBA" id="ARBA00022741"/>
    </source>
</evidence>
<accession>A0ABU9YTG9</accession>
<keyword evidence="11" id="KW-0963">Cytoplasm</keyword>
<protein>
    <recommendedName>
        <fullName evidence="3 11">Shikimate kinase</fullName>
        <shortName evidence="11">SK</shortName>
        <ecNumber evidence="3 11">2.7.1.71</ecNumber>
    </recommendedName>
</protein>
<evidence type="ECO:0000256" key="7">
    <source>
        <dbReference type="ARBA" id="ARBA00022777"/>
    </source>
</evidence>
<keyword evidence="9 11" id="KW-0057">Aromatic amino acid biosynthesis</keyword>
<gene>
    <name evidence="11" type="primary">aroK</name>
    <name evidence="12" type="ORF">ABDB84_00810</name>
</gene>
<evidence type="ECO:0000256" key="2">
    <source>
        <dbReference type="ARBA" id="ARBA00006997"/>
    </source>
</evidence>
<feature type="binding site" evidence="11">
    <location>
        <position position="60"/>
    </location>
    <ligand>
        <name>substrate</name>
    </ligand>
</feature>
<keyword evidence="13" id="KW-1185">Reference proteome</keyword>
<feature type="binding site" evidence="11">
    <location>
        <position position="18"/>
    </location>
    <ligand>
        <name>Mg(2+)</name>
        <dbReference type="ChEBI" id="CHEBI:18420"/>
    </ligand>
</feature>
<dbReference type="PROSITE" id="PS01128">
    <property type="entry name" value="SHIKIMATE_KINASE"/>
    <property type="match status" value="1"/>
</dbReference>
<keyword evidence="11" id="KW-0479">Metal-binding</keyword>